<dbReference type="Pfam" id="PF03861">
    <property type="entry name" value="ANTAR"/>
    <property type="match status" value="1"/>
</dbReference>
<gene>
    <name evidence="6" type="ORF">H7I41_11570</name>
</gene>
<evidence type="ECO:0000256" key="1">
    <source>
        <dbReference type="ARBA" id="ARBA00022679"/>
    </source>
</evidence>
<keyword evidence="4" id="KW-0804">Transcription</keyword>
<dbReference type="Pfam" id="PF13185">
    <property type="entry name" value="GAF_2"/>
    <property type="match status" value="1"/>
</dbReference>
<dbReference type="InterPro" id="IPR003018">
    <property type="entry name" value="GAF"/>
</dbReference>
<keyword evidence="7" id="KW-1185">Reference proteome</keyword>
<dbReference type="InterPro" id="IPR005561">
    <property type="entry name" value="ANTAR"/>
</dbReference>
<protein>
    <submittedName>
        <fullName evidence="6">GAF and ANTAR domain-containing protein</fullName>
    </submittedName>
</protein>
<dbReference type="SMART" id="SM01012">
    <property type="entry name" value="ANTAR"/>
    <property type="match status" value="1"/>
</dbReference>
<dbReference type="PIRSF" id="PIRSF036625">
    <property type="entry name" value="GAF_ANTAR"/>
    <property type="match status" value="1"/>
</dbReference>
<sequence>MGSDRPDQLDRIASTTEAVESLFSLFAAEEPLDEALLRVAHTAARAIPDADAISITVLADNKARTAACTEDRVMKLDLAQYRSNRGPCLAAAHARTAVRTTLDVDQESWPEFADAARQEGVLATLSVPLIIAPTEEHGEGELVGSLNIYSRTASAFDPFDEKIMQLFTVAAGAAITNARRWQGCRETVSQLERALGSRSEIDQAKGVIRALQGCSAEEAFEVLKARSQRDNVRLHTVAAQLLDSLSGRAQPPL</sequence>
<dbReference type="RefSeq" id="WP_264012736.1">
    <property type="nucleotide sequence ID" value="NZ_JACKSJ010000088.1"/>
</dbReference>
<keyword evidence="2" id="KW-0418">Kinase</keyword>
<keyword evidence="3" id="KW-0805">Transcription regulation</keyword>
<dbReference type="SUPFAM" id="SSF55781">
    <property type="entry name" value="GAF domain-like"/>
    <property type="match status" value="1"/>
</dbReference>
<reference evidence="6" key="1">
    <citation type="submission" date="2020-07" db="EMBL/GenBank/DDBJ databases">
        <authorList>
            <person name="Pettersson B.M.F."/>
            <person name="Behra P.R.K."/>
            <person name="Ramesh M."/>
            <person name="Das S."/>
            <person name="Dasgupta S."/>
            <person name="Kirsebom L.A."/>
        </authorList>
    </citation>
    <scope>NUCLEOTIDE SEQUENCE</scope>
    <source>
        <strain evidence="6">DSM 44615</strain>
    </source>
</reference>
<dbReference type="InterPro" id="IPR011006">
    <property type="entry name" value="CheY-like_superfamily"/>
</dbReference>
<evidence type="ECO:0000313" key="6">
    <source>
        <dbReference type="EMBL" id="MCV7170553.1"/>
    </source>
</evidence>
<dbReference type="SMART" id="SM00065">
    <property type="entry name" value="GAF"/>
    <property type="match status" value="1"/>
</dbReference>
<dbReference type="Gene3D" id="1.10.10.10">
    <property type="entry name" value="Winged helix-like DNA-binding domain superfamily/Winged helix DNA-binding domain"/>
    <property type="match status" value="1"/>
</dbReference>
<dbReference type="PROSITE" id="PS50921">
    <property type="entry name" value="ANTAR"/>
    <property type="match status" value="1"/>
</dbReference>
<evidence type="ECO:0000256" key="4">
    <source>
        <dbReference type="ARBA" id="ARBA00023163"/>
    </source>
</evidence>
<dbReference type="InterPro" id="IPR036388">
    <property type="entry name" value="WH-like_DNA-bd_sf"/>
</dbReference>
<reference evidence="6" key="2">
    <citation type="journal article" date="2022" name="BMC Genomics">
        <title>Comparative genome analysis of mycobacteria focusing on tRNA and non-coding RNA.</title>
        <authorList>
            <person name="Behra P.R.K."/>
            <person name="Pettersson B.M.F."/>
            <person name="Ramesh M."/>
            <person name="Das S."/>
            <person name="Dasgupta S."/>
            <person name="Kirsebom L.A."/>
        </authorList>
    </citation>
    <scope>NUCLEOTIDE SEQUENCE</scope>
    <source>
        <strain evidence="6">DSM 44615</strain>
    </source>
</reference>
<name>A0A9X3BUC5_9MYCO</name>
<comment type="caution">
    <text evidence="6">The sequence shown here is derived from an EMBL/GenBank/DDBJ whole genome shotgun (WGS) entry which is preliminary data.</text>
</comment>
<evidence type="ECO:0000259" key="5">
    <source>
        <dbReference type="PROSITE" id="PS50921"/>
    </source>
</evidence>
<dbReference type="Gene3D" id="3.30.450.40">
    <property type="match status" value="1"/>
</dbReference>
<dbReference type="SUPFAM" id="SSF52172">
    <property type="entry name" value="CheY-like"/>
    <property type="match status" value="1"/>
</dbReference>
<evidence type="ECO:0000256" key="2">
    <source>
        <dbReference type="ARBA" id="ARBA00022777"/>
    </source>
</evidence>
<dbReference type="InterPro" id="IPR012074">
    <property type="entry name" value="GAF_ANTAR"/>
</dbReference>
<dbReference type="GO" id="GO:0003723">
    <property type="term" value="F:RNA binding"/>
    <property type="evidence" value="ECO:0007669"/>
    <property type="project" value="InterPro"/>
</dbReference>
<dbReference type="EMBL" id="JACKSJ010000088">
    <property type="protein sequence ID" value="MCV7170553.1"/>
    <property type="molecule type" value="Genomic_DNA"/>
</dbReference>
<dbReference type="InterPro" id="IPR029016">
    <property type="entry name" value="GAF-like_dom_sf"/>
</dbReference>
<dbReference type="Proteomes" id="UP001140293">
    <property type="component" value="Unassembled WGS sequence"/>
</dbReference>
<accession>A0A9X3BUC5</accession>
<evidence type="ECO:0000313" key="7">
    <source>
        <dbReference type="Proteomes" id="UP001140293"/>
    </source>
</evidence>
<keyword evidence="1" id="KW-0808">Transferase</keyword>
<evidence type="ECO:0000256" key="3">
    <source>
        <dbReference type="ARBA" id="ARBA00023015"/>
    </source>
</evidence>
<proteinExistence type="predicted"/>
<dbReference type="GO" id="GO:0016301">
    <property type="term" value="F:kinase activity"/>
    <property type="evidence" value="ECO:0007669"/>
    <property type="project" value="UniProtKB-KW"/>
</dbReference>
<organism evidence="6 7">
    <name type="scientific">[Mycobacterium] manitobense</name>
    <dbReference type="NCBI Taxonomy" id="190147"/>
    <lineage>
        <taxon>Bacteria</taxon>
        <taxon>Bacillati</taxon>
        <taxon>Actinomycetota</taxon>
        <taxon>Actinomycetes</taxon>
        <taxon>Mycobacteriales</taxon>
        <taxon>Mycobacteriaceae</taxon>
        <taxon>Mycolicibacterium</taxon>
    </lineage>
</organism>
<feature type="domain" description="ANTAR" evidence="5">
    <location>
        <begin position="181"/>
        <end position="242"/>
    </location>
</feature>
<dbReference type="AlphaFoldDB" id="A0A9X3BUC5"/>